<dbReference type="AlphaFoldDB" id="A0A1R1J7D6"/>
<comment type="similarity">
    <text evidence="1">Belongs to the VgrG protein family.</text>
</comment>
<feature type="domain" description="DUF2345" evidence="3">
    <location>
        <begin position="657"/>
        <end position="804"/>
    </location>
</feature>
<accession>A0A1R1J7D6</accession>
<dbReference type="Pfam" id="PF10106">
    <property type="entry name" value="DUF2345"/>
    <property type="match status" value="1"/>
</dbReference>
<evidence type="ECO:0000313" key="6">
    <source>
        <dbReference type="Proteomes" id="UP000187194"/>
    </source>
</evidence>
<dbReference type="InterPro" id="IPR006531">
    <property type="entry name" value="Gp5/Vgr_OB"/>
</dbReference>
<dbReference type="Pfam" id="PF13296">
    <property type="entry name" value="T6SS_Vgr"/>
    <property type="match status" value="1"/>
</dbReference>
<feature type="domain" description="Gp5/Type VI secretion system Vgr protein OB-fold" evidence="2">
    <location>
        <begin position="428"/>
        <end position="489"/>
    </location>
</feature>
<gene>
    <name evidence="5" type="ORF">BW685_22280</name>
</gene>
<dbReference type="Gene3D" id="4.10.220.110">
    <property type="match status" value="1"/>
</dbReference>
<feature type="domain" description="Putative type VI secretion system Rhs element associated Vgr" evidence="4">
    <location>
        <begin position="517"/>
        <end position="623"/>
    </location>
</feature>
<dbReference type="Gene3D" id="3.55.50.10">
    <property type="entry name" value="Baseplate protein-like domains"/>
    <property type="match status" value="1"/>
</dbReference>
<organism evidence="5 6">
    <name type="scientific">Burkholderia ubonensis</name>
    <dbReference type="NCBI Taxonomy" id="101571"/>
    <lineage>
        <taxon>Bacteria</taxon>
        <taxon>Pseudomonadati</taxon>
        <taxon>Pseudomonadota</taxon>
        <taxon>Betaproteobacteria</taxon>
        <taxon>Burkholderiales</taxon>
        <taxon>Burkholderiaceae</taxon>
        <taxon>Burkholderia</taxon>
        <taxon>Burkholderia cepacia complex</taxon>
    </lineage>
</organism>
<evidence type="ECO:0000259" key="3">
    <source>
        <dbReference type="Pfam" id="PF10106"/>
    </source>
</evidence>
<dbReference type="Pfam" id="PF05954">
    <property type="entry name" value="Phage_GPD"/>
    <property type="match status" value="1"/>
</dbReference>
<proteinExistence type="inferred from homology"/>
<reference evidence="5 6" key="1">
    <citation type="submission" date="2017-01" db="EMBL/GenBank/DDBJ databases">
        <title>Phylogeographic, genomic and meropenem susceptibility analysis of Burkholderia ubonensis.</title>
        <authorList>
            <person name="Price E.P."/>
            <person name="Sarovich D.S."/>
            <person name="Webb J.R."/>
            <person name="Hall C.M."/>
            <person name="Sahl J.W."/>
            <person name="Kaestli M."/>
            <person name="Mayo M."/>
            <person name="Harrington G."/>
            <person name="Baker A.L."/>
            <person name="Sidak-Loftis L.C."/>
            <person name="Lummis M."/>
            <person name="Schupp J.M."/>
            <person name="Gillece J.D."/>
            <person name="Tuanyok A."/>
            <person name="Warner J."/>
            <person name="Busch J.D."/>
            <person name="Keim P."/>
            <person name="Currie B.J."/>
            <person name="Wagner D.M."/>
        </authorList>
    </citation>
    <scope>NUCLEOTIDE SEQUENCE [LARGE SCALE GENOMIC DNA]</scope>
    <source>
        <strain evidence="5 6">A21</strain>
    </source>
</reference>
<dbReference type="SUPFAM" id="SSF69279">
    <property type="entry name" value="Phage tail proteins"/>
    <property type="match status" value="2"/>
</dbReference>
<sequence>MSGSALPTWGGRPVLFARRVSGTEKLGKLYRYTLELSTADDQTLPPWKAKQLVSPPSLIGQEISMTVEFDGRGAFMPSMPGGSGLGNVGAGRRTITGLVTEVACTGEEGRRLFYRFTVRPWLWLATRNRENRVFQNMSVDQITDAVLKDRRYGGFPFELRLAAAGLSGRYPPRDYVRQMWESDYAFLTRLWREWGLYFFMDGSTLVIADSPGAHRAHGNMYDVIRYHAPDGASIDEEHIHQLDVSHALTAGSVHVTDYDYTRPRARLDADVNRPSDTAFADIEHYVFGDYSQPLAGVTGMAGEPNDHEREARHLAGVRVDALRAKALRVTGKGNLRGLSVGHTFHLVAHPDEAANVEYLVVATRFDLRDVDDTTQSTAEGVHYACVTKFELQPANAFFRNTPRKKPTCGAETAIVVGPEDQPMWVDGYARIKVRFVWDRRNGPDENASCWVRVAQPWQGNGFGFVALPRVGQEVTVLYHESDPDKPFVTARQVNGFNQPPWELPKNQALTGWLSRALTGSQSTAVVSDDTPGKLQVQVASDHANTRLVVGYNTRIEAGAGRMDARGEGWELATHAWGVARANRGMLLTTETREGATSSVKDMGETITRLAQARDVHESLTALAQRRGAQQRHADQSEVARAITIQNDAIRGVTATPDQPFPEFARADMALSSAEGLAVTAARSVHVAADEHIAFTSVGHVAIATGRSIFASVREVFSLFVRKGLRLIAGTGKVEIQAQQNDVEIIAKQVLGLISTTDSIRLTAAKNIELKVNGTTVRLGPDGFQVLTGGKCHWYAGDHQTFGPQPRPVNVPLTEIQDAKVAEHFVLPDNGSGIAMARQRYRITLDDGQVIEGTSTEHGETSLVASKSMQIAKLVLLRDDGTACSIFHPALTRDAKAGFEDGEDQG</sequence>
<dbReference type="Gene3D" id="2.30.110.50">
    <property type="match status" value="1"/>
</dbReference>
<dbReference type="NCBIfam" id="TIGR03361">
    <property type="entry name" value="VI_Rhs_Vgr"/>
    <property type="match status" value="1"/>
</dbReference>
<evidence type="ECO:0000259" key="4">
    <source>
        <dbReference type="Pfam" id="PF13296"/>
    </source>
</evidence>
<dbReference type="InterPro" id="IPR028244">
    <property type="entry name" value="T6SS_Rhs_Vgr_dom"/>
</dbReference>
<protein>
    <submittedName>
        <fullName evidence="5">Type VI secretion protein ImpA</fullName>
    </submittedName>
</protein>
<dbReference type="NCBIfam" id="TIGR01646">
    <property type="entry name" value="vgr_GE"/>
    <property type="match status" value="1"/>
</dbReference>
<dbReference type="InterPro" id="IPR017847">
    <property type="entry name" value="T6SS_RhsGE_Vgr_subset"/>
</dbReference>
<name>A0A1R1J7D6_9BURK</name>
<dbReference type="EMBL" id="MTJZ01000034">
    <property type="protein sequence ID" value="OMG71146.1"/>
    <property type="molecule type" value="Genomic_DNA"/>
</dbReference>
<dbReference type="SUPFAM" id="SSF69349">
    <property type="entry name" value="Phage fibre proteins"/>
    <property type="match status" value="1"/>
</dbReference>
<dbReference type="Pfam" id="PF04717">
    <property type="entry name" value="Phage_base_V"/>
    <property type="match status" value="1"/>
</dbReference>
<comment type="caution">
    <text evidence="5">The sequence shown here is derived from an EMBL/GenBank/DDBJ whole genome shotgun (WGS) entry which is preliminary data.</text>
</comment>
<evidence type="ECO:0000259" key="2">
    <source>
        <dbReference type="Pfam" id="PF04717"/>
    </source>
</evidence>
<dbReference type="Gene3D" id="2.40.50.230">
    <property type="entry name" value="Gp5 N-terminal domain"/>
    <property type="match status" value="1"/>
</dbReference>
<dbReference type="InterPro" id="IPR018769">
    <property type="entry name" value="VgrG2_DUF2345"/>
</dbReference>
<dbReference type="InterPro" id="IPR006533">
    <property type="entry name" value="T6SS_Vgr_RhsGE"/>
</dbReference>
<evidence type="ECO:0000313" key="5">
    <source>
        <dbReference type="EMBL" id="OMG71146.1"/>
    </source>
</evidence>
<dbReference type="InterPro" id="IPR037026">
    <property type="entry name" value="Vgr_OB-fold_dom_sf"/>
</dbReference>
<evidence type="ECO:0000256" key="1">
    <source>
        <dbReference type="ARBA" id="ARBA00005558"/>
    </source>
</evidence>
<dbReference type="Proteomes" id="UP000187194">
    <property type="component" value="Unassembled WGS sequence"/>
</dbReference>
<dbReference type="SUPFAM" id="SSF69255">
    <property type="entry name" value="gp5 N-terminal domain-like"/>
    <property type="match status" value="1"/>
</dbReference>